<comment type="similarity">
    <text evidence="1">Belongs to the BolA/IbaG family.</text>
</comment>
<dbReference type="GO" id="GO:0006879">
    <property type="term" value="P:intracellular iron ion homeostasis"/>
    <property type="evidence" value="ECO:0007669"/>
    <property type="project" value="InterPro"/>
</dbReference>
<dbReference type="Proteomes" id="UP000887226">
    <property type="component" value="Unassembled WGS sequence"/>
</dbReference>
<dbReference type="Gene3D" id="3.10.20.90">
    <property type="entry name" value="Phosphatidylinositol 3-kinase Catalytic Subunit, Chain A, domain 1"/>
    <property type="match status" value="1"/>
</dbReference>
<dbReference type="OrthoDB" id="4983at2759"/>
<keyword evidence="4" id="KW-1185">Reference proteome</keyword>
<dbReference type="EMBL" id="MU253938">
    <property type="protein sequence ID" value="KAG9243975.1"/>
    <property type="molecule type" value="Genomic_DNA"/>
</dbReference>
<dbReference type="GO" id="GO:0051604">
    <property type="term" value="P:protein maturation"/>
    <property type="evidence" value="ECO:0007669"/>
    <property type="project" value="InterPro"/>
</dbReference>
<dbReference type="GO" id="GO:0005634">
    <property type="term" value="C:nucleus"/>
    <property type="evidence" value="ECO:0007669"/>
    <property type="project" value="TreeGrafter"/>
</dbReference>
<dbReference type="SUPFAM" id="SSF82657">
    <property type="entry name" value="BolA-like"/>
    <property type="match status" value="1"/>
</dbReference>
<dbReference type="AlphaFoldDB" id="A0A9P8CER9"/>
<dbReference type="InterPro" id="IPR036065">
    <property type="entry name" value="BolA-like_sf"/>
</dbReference>
<proteinExistence type="inferred from homology"/>
<dbReference type="InterPro" id="IPR045115">
    <property type="entry name" value="BOL2"/>
</dbReference>
<accession>A0A9P8CER9</accession>
<name>A0A9P8CER9_9HELO</name>
<feature type="region of interest" description="Disordered" evidence="2">
    <location>
        <begin position="89"/>
        <end position="110"/>
    </location>
</feature>
<comment type="caution">
    <text evidence="3">The sequence shown here is derived from an EMBL/GenBank/DDBJ whole genome shotgun (WGS) entry which is preliminary data.</text>
</comment>
<evidence type="ECO:0000256" key="1">
    <source>
        <dbReference type="RuleBase" id="RU003860"/>
    </source>
</evidence>
<evidence type="ECO:0000313" key="4">
    <source>
        <dbReference type="Proteomes" id="UP000887226"/>
    </source>
</evidence>
<dbReference type="InterPro" id="IPR002634">
    <property type="entry name" value="BolA"/>
</dbReference>
<sequence>MTEDLGVTEAGLKTKLNEVLGTTHVEIEDMSGGCGQAYSAIIVSPQFEKKTTLARHRLVNTALKAEVAAIHAWTPKCYTPEQWQKLVDDGKKESAPGKETNGEAVMGFEN</sequence>
<dbReference type="PANTHER" id="PTHR12735">
    <property type="entry name" value="BOLA-LIKE PROTEIN-RELATED"/>
    <property type="match status" value="1"/>
</dbReference>
<gene>
    <name evidence="3" type="ORF">BJ878DRAFT_422391</name>
</gene>
<organism evidence="3 4">
    <name type="scientific">Calycina marina</name>
    <dbReference type="NCBI Taxonomy" id="1763456"/>
    <lineage>
        <taxon>Eukaryota</taxon>
        <taxon>Fungi</taxon>
        <taxon>Dikarya</taxon>
        <taxon>Ascomycota</taxon>
        <taxon>Pezizomycotina</taxon>
        <taxon>Leotiomycetes</taxon>
        <taxon>Helotiales</taxon>
        <taxon>Pezizellaceae</taxon>
        <taxon>Calycina</taxon>
    </lineage>
</organism>
<dbReference type="GO" id="GO:0005829">
    <property type="term" value="C:cytosol"/>
    <property type="evidence" value="ECO:0007669"/>
    <property type="project" value="TreeGrafter"/>
</dbReference>
<evidence type="ECO:0000313" key="3">
    <source>
        <dbReference type="EMBL" id="KAG9243975.1"/>
    </source>
</evidence>
<dbReference type="PANTHER" id="PTHR12735:SF27">
    <property type="entry name" value="BOLA-LIKE PROTEIN 2"/>
    <property type="match status" value="1"/>
</dbReference>
<dbReference type="Pfam" id="PF01722">
    <property type="entry name" value="BolA"/>
    <property type="match status" value="1"/>
</dbReference>
<protein>
    <submittedName>
        <fullName evidence="3">Bola protein</fullName>
    </submittedName>
</protein>
<reference evidence="3" key="1">
    <citation type="journal article" date="2021" name="IMA Fungus">
        <title>Genomic characterization of three marine fungi, including Emericellopsis atlantica sp. nov. with signatures of a generalist lifestyle and marine biomass degradation.</title>
        <authorList>
            <person name="Hagestad O.C."/>
            <person name="Hou L."/>
            <person name="Andersen J.H."/>
            <person name="Hansen E.H."/>
            <person name="Altermark B."/>
            <person name="Li C."/>
            <person name="Kuhnert E."/>
            <person name="Cox R.J."/>
            <person name="Crous P.W."/>
            <person name="Spatafora J.W."/>
            <person name="Lail K."/>
            <person name="Amirebrahimi M."/>
            <person name="Lipzen A."/>
            <person name="Pangilinan J."/>
            <person name="Andreopoulos W."/>
            <person name="Hayes R.D."/>
            <person name="Ng V."/>
            <person name="Grigoriev I.V."/>
            <person name="Jackson S.A."/>
            <person name="Sutton T.D.S."/>
            <person name="Dobson A.D.W."/>
            <person name="Rama T."/>
        </authorList>
    </citation>
    <scope>NUCLEOTIDE SEQUENCE</scope>
    <source>
        <strain evidence="3">TRa3180A</strain>
    </source>
</reference>
<dbReference type="GO" id="GO:0051537">
    <property type="term" value="F:2 iron, 2 sulfur cluster binding"/>
    <property type="evidence" value="ECO:0007669"/>
    <property type="project" value="InterPro"/>
</dbReference>
<evidence type="ECO:0000256" key="2">
    <source>
        <dbReference type="SAM" id="MobiDB-lite"/>
    </source>
</evidence>